<gene>
    <name evidence="4" type="ORF">SAMN05216267_100897</name>
</gene>
<dbReference type="PRINTS" id="PR01217">
    <property type="entry name" value="PRICHEXTENSN"/>
</dbReference>
<proteinExistence type="predicted"/>
<feature type="compositionally biased region" description="Gly residues" evidence="1">
    <location>
        <begin position="57"/>
        <end position="69"/>
    </location>
</feature>
<keyword evidence="3" id="KW-0732">Signal</keyword>
<reference evidence="4 5" key="1">
    <citation type="submission" date="2016-10" db="EMBL/GenBank/DDBJ databases">
        <authorList>
            <person name="de Groot N.N."/>
        </authorList>
    </citation>
    <scope>NUCLEOTIDE SEQUENCE [LARGE SCALE GENOMIC DNA]</scope>
    <source>
        <strain evidence="4 5">CGMCC 4.2026</strain>
    </source>
</reference>
<feature type="signal peptide" evidence="3">
    <location>
        <begin position="1"/>
        <end position="22"/>
    </location>
</feature>
<feature type="compositionally biased region" description="Pro residues" evidence="1">
    <location>
        <begin position="46"/>
        <end position="56"/>
    </location>
</feature>
<feature type="compositionally biased region" description="Low complexity" evidence="1">
    <location>
        <begin position="183"/>
        <end position="211"/>
    </location>
</feature>
<feature type="compositionally biased region" description="Pro residues" evidence="1">
    <location>
        <begin position="113"/>
        <end position="142"/>
    </location>
</feature>
<dbReference type="EMBL" id="FODD01000008">
    <property type="protein sequence ID" value="SEN68323.1"/>
    <property type="molecule type" value="Genomic_DNA"/>
</dbReference>
<feature type="region of interest" description="Disordered" evidence="1">
    <location>
        <begin position="172"/>
        <end position="225"/>
    </location>
</feature>
<feature type="region of interest" description="Disordered" evidence="1">
    <location>
        <begin position="23"/>
        <end position="142"/>
    </location>
</feature>
<dbReference type="AlphaFoldDB" id="A0A1H8II02"/>
<sequence>MLSALRYWLALVTLMGHSACMGFPPPPPNGPTPPPEQGGGFGPPQGFGPPPPPPPGGGYGYPQQGGGEQYGHPQQGGNEQYGYPQQGGGQYGYPQQGGNDPYGYPPQGGGYGPPGPPGPPAPPGGFGYPPPGPGGYLPPPPPPNNSKRNAWIAIGSIVAVGAVVGGILVASNSGGDKKDDAKPTASLTTVPTVTLPTPTVTAPSDDPTLDLPTDEPSDTGLPTPTEKLVPYVVLSPGKCFDAPTLSPSVSKVTTRSCSSAHDAQVVANETLSGTFASDLEIQNKALTLCEADARKHLPADGRTYYPYALFPKLVTYQLQNRKTVTCSLTRNNGHNGVKLYSKLG</sequence>
<name>A0A1H8II02_9ACTN</name>
<feature type="compositionally biased region" description="Low complexity" evidence="1">
    <location>
        <begin position="70"/>
        <end position="84"/>
    </location>
</feature>
<accession>A0A1H8II02</accession>
<evidence type="ECO:0000313" key="5">
    <source>
        <dbReference type="Proteomes" id="UP000181951"/>
    </source>
</evidence>
<keyword evidence="2" id="KW-1133">Transmembrane helix</keyword>
<keyword evidence="2" id="KW-0472">Membrane</keyword>
<evidence type="ECO:0000256" key="3">
    <source>
        <dbReference type="SAM" id="SignalP"/>
    </source>
</evidence>
<keyword evidence="5" id="KW-1185">Reference proteome</keyword>
<feature type="chain" id="PRO_5010183838" description="Septum formation-related domain-containing protein" evidence="3">
    <location>
        <begin position="23"/>
        <end position="344"/>
    </location>
</feature>
<keyword evidence="2" id="KW-0812">Transmembrane</keyword>
<organism evidence="4 5">
    <name type="scientific">Actinacidiphila rubida</name>
    <dbReference type="NCBI Taxonomy" id="310780"/>
    <lineage>
        <taxon>Bacteria</taxon>
        <taxon>Bacillati</taxon>
        <taxon>Actinomycetota</taxon>
        <taxon>Actinomycetes</taxon>
        <taxon>Kitasatosporales</taxon>
        <taxon>Streptomycetaceae</taxon>
        <taxon>Actinacidiphila</taxon>
    </lineage>
</organism>
<protein>
    <recommendedName>
        <fullName evidence="6">Septum formation-related domain-containing protein</fullName>
    </recommendedName>
</protein>
<evidence type="ECO:0000313" key="4">
    <source>
        <dbReference type="EMBL" id="SEN68323.1"/>
    </source>
</evidence>
<evidence type="ECO:0000256" key="2">
    <source>
        <dbReference type="SAM" id="Phobius"/>
    </source>
</evidence>
<dbReference type="STRING" id="310780.SAMN05216267_100897"/>
<dbReference type="Proteomes" id="UP000181951">
    <property type="component" value="Unassembled WGS sequence"/>
</dbReference>
<feature type="compositionally biased region" description="Pro residues" evidence="1">
    <location>
        <begin position="23"/>
        <end position="36"/>
    </location>
</feature>
<feature type="transmembrane region" description="Helical" evidence="2">
    <location>
        <begin position="150"/>
        <end position="170"/>
    </location>
</feature>
<evidence type="ECO:0008006" key="6">
    <source>
        <dbReference type="Google" id="ProtNLM"/>
    </source>
</evidence>
<feature type="compositionally biased region" description="Low complexity" evidence="1">
    <location>
        <begin position="92"/>
        <end position="102"/>
    </location>
</feature>
<evidence type="ECO:0000256" key="1">
    <source>
        <dbReference type="SAM" id="MobiDB-lite"/>
    </source>
</evidence>